<organism evidence="3 4">
    <name type="scientific">Glacieibacterium frigidum</name>
    <dbReference type="NCBI Taxonomy" id="2593303"/>
    <lineage>
        <taxon>Bacteria</taxon>
        <taxon>Pseudomonadati</taxon>
        <taxon>Pseudomonadota</taxon>
        <taxon>Alphaproteobacteria</taxon>
        <taxon>Sphingomonadales</taxon>
        <taxon>Sphingosinicellaceae</taxon>
        <taxon>Glacieibacterium</taxon>
    </lineage>
</organism>
<sequence length="305" mass="32219">MTDLAIFYEHPSWFVPLFAALDRAGVAYSATPIGDHVFDPAATGVPAHVVFNRVAMSSFLRETEHPIFYAQALFGQFEGLGARVVNGTRALAIDASKARQLSLIAALGLQAPATRVVHRAADLVGAAADLRFPVVVKADIGGAGAGIVKYDAPAELAAAVADRSTPAGINGVTLVQEYSPRRGGKITRVETLAGKFLYAIDIESSGDTFDLCPADACAVGRPAISMTRVEPPPEMIAAAERIAQAAHLDVGGMEYLIDDRDGTARFFDINALSNFVADPVNVLGWDPHDDLVAYLQSVIAETKAS</sequence>
<dbReference type="Gene3D" id="3.30.470.20">
    <property type="entry name" value="ATP-grasp fold, B domain"/>
    <property type="match status" value="1"/>
</dbReference>
<dbReference type="InterPro" id="IPR011761">
    <property type="entry name" value="ATP-grasp"/>
</dbReference>
<accession>A0A552UHV4</accession>
<keyword evidence="1" id="KW-0547">Nucleotide-binding</keyword>
<evidence type="ECO:0000256" key="1">
    <source>
        <dbReference type="PROSITE-ProRule" id="PRU00409"/>
    </source>
</evidence>
<dbReference type="OrthoDB" id="4789744at2"/>
<name>A0A552UHV4_9SPHN</name>
<keyword evidence="3" id="KW-0436">Ligase</keyword>
<dbReference type="PANTHER" id="PTHR21621">
    <property type="entry name" value="RIBOSOMAL PROTEIN S6 MODIFICATION PROTEIN"/>
    <property type="match status" value="1"/>
</dbReference>
<proteinExistence type="predicted"/>
<evidence type="ECO:0000313" key="4">
    <source>
        <dbReference type="Proteomes" id="UP000317894"/>
    </source>
</evidence>
<dbReference type="Proteomes" id="UP000317894">
    <property type="component" value="Unassembled WGS sequence"/>
</dbReference>
<dbReference type="GO" id="GO:0046872">
    <property type="term" value="F:metal ion binding"/>
    <property type="evidence" value="ECO:0007669"/>
    <property type="project" value="InterPro"/>
</dbReference>
<dbReference type="AlphaFoldDB" id="A0A552UHV4"/>
<dbReference type="EMBL" id="VJWA01000001">
    <property type="protein sequence ID" value="TRW17777.1"/>
    <property type="molecule type" value="Genomic_DNA"/>
</dbReference>
<comment type="caution">
    <text evidence="3">The sequence shown here is derived from an EMBL/GenBank/DDBJ whole genome shotgun (WGS) entry which is preliminary data.</text>
</comment>
<dbReference type="RefSeq" id="WP_144236469.1">
    <property type="nucleotide sequence ID" value="NZ_VJWA01000001.1"/>
</dbReference>
<keyword evidence="4" id="KW-1185">Reference proteome</keyword>
<dbReference type="GO" id="GO:0018169">
    <property type="term" value="F:ribosomal S6-glutamic acid ligase activity"/>
    <property type="evidence" value="ECO:0007669"/>
    <property type="project" value="TreeGrafter"/>
</dbReference>
<protein>
    <submittedName>
        <fullName evidence="3">Alpha-L-glutamate ligase</fullName>
    </submittedName>
</protein>
<reference evidence="3 4" key="1">
    <citation type="submission" date="2019-07" db="EMBL/GenBank/DDBJ databases">
        <title>Novel species isolated from glacier.</title>
        <authorList>
            <person name="Liu Q."/>
            <person name="Xin Y.-H."/>
        </authorList>
    </citation>
    <scope>NUCLEOTIDE SEQUENCE [LARGE SCALE GENOMIC DNA]</scope>
    <source>
        <strain evidence="3 4">LB1R16</strain>
    </source>
</reference>
<dbReference type="GO" id="GO:0005524">
    <property type="term" value="F:ATP binding"/>
    <property type="evidence" value="ECO:0007669"/>
    <property type="project" value="UniProtKB-UniRule"/>
</dbReference>
<evidence type="ECO:0000259" key="2">
    <source>
        <dbReference type="PROSITE" id="PS50975"/>
    </source>
</evidence>
<keyword evidence="1" id="KW-0067">ATP-binding</keyword>
<feature type="domain" description="ATP-grasp" evidence="2">
    <location>
        <begin position="101"/>
        <end position="296"/>
    </location>
</feature>
<dbReference type="GO" id="GO:0009432">
    <property type="term" value="P:SOS response"/>
    <property type="evidence" value="ECO:0007669"/>
    <property type="project" value="TreeGrafter"/>
</dbReference>
<evidence type="ECO:0000313" key="3">
    <source>
        <dbReference type="EMBL" id="TRW17777.1"/>
    </source>
</evidence>
<dbReference type="SUPFAM" id="SSF56059">
    <property type="entry name" value="Glutathione synthetase ATP-binding domain-like"/>
    <property type="match status" value="1"/>
</dbReference>
<gene>
    <name evidence="3" type="ORF">FMM06_06470</name>
</gene>
<dbReference type="PANTHER" id="PTHR21621:SF0">
    <property type="entry name" value="BETA-CITRYLGLUTAMATE SYNTHASE B-RELATED"/>
    <property type="match status" value="1"/>
</dbReference>
<dbReference type="GO" id="GO:0005737">
    <property type="term" value="C:cytoplasm"/>
    <property type="evidence" value="ECO:0007669"/>
    <property type="project" value="TreeGrafter"/>
</dbReference>
<dbReference type="PROSITE" id="PS50975">
    <property type="entry name" value="ATP_GRASP"/>
    <property type="match status" value="1"/>
</dbReference>